<evidence type="ECO:0000313" key="4">
    <source>
        <dbReference type="Proteomes" id="UP000005801"/>
    </source>
</evidence>
<keyword evidence="4" id="KW-1185">Reference proteome</keyword>
<sequence length="618" mass="67048">MAYRLEPARALTLSAMLGVSALALGAPAHAAPGDEEGGEGEGEPTGDPADDEALLEFHFSPVENTQIAVWIEDVDGNHLEDVFVTQATGKLGIGNRPGWVEFLSSWRAPYGARESVLPIWAHRRGVTYPKIIFHDPNKTNHSSLGFHEISSSPETYFCRPLTPTEDDAIVDTMTCPSPATFQSDKGEIDPGETSVYPPRNDLTSFDDDDGEDPPGYADLNDLDAVTGATPEAGPYMVARRIRRGDVPEGPLVAWIEVSLENDQNADWSFNREDDHWVDPKLPAYGREYFGQPAVVYRVEFDPAEPGYTSVTEYGGYADWDGATGTIHAPDNTISTEGGSGSDRLQVHSKFNDSARFGVYTHGWGEGGGGGGGGGACGDVELPPVEAFQLEATAYNEIYATFRIPELPEGSEVSRLRAYWQTPETDDLQTASATEATGIPSVCQSDMEVDCVDAKPGDTVSIPIDQLFGNYTYTVGVAYEDTCTNESPLAFADATTPTQPFQTIDGACFIATAAWGAGWVEELRALRWFRDEYMVGQPIAHDMVRMYYAYGPTLAKMIRDVPPARAAVRLMLRPVANVAKSAVLAEYEREKGPAADYEAKREALEAEAKADAPVIVGQR</sequence>
<accession>A6GFT5</accession>
<feature type="region of interest" description="Disordered" evidence="1">
    <location>
        <begin position="28"/>
        <end position="51"/>
    </location>
</feature>
<comment type="caution">
    <text evidence="3">The sequence shown here is derived from an EMBL/GenBank/DDBJ whole genome shotgun (WGS) entry which is preliminary data.</text>
</comment>
<evidence type="ECO:0000256" key="2">
    <source>
        <dbReference type="SAM" id="SignalP"/>
    </source>
</evidence>
<feature type="region of interest" description="Disordered" evidence="1">
    <location>
        <begin position="176"/>
        <end position="215"/>
    </location>
</feature>
<dbReference type="EMBL" id="ABCS01000097">
    <property type="protein sequence ID" value="EDM75282.1"/>
    <property type="molecule type" value="Genomic_DNA"/>
</dbReference>
<dbReference type="InterPro" id="IPR049886">
    <property type="entry name" value="CFI_box_CTERM_dom"/>
</dbReference>
<dbReference type="STRING" id="391625.PPSIR1_41289"/>
<dbReference type="AlphaFoldDB" id="A6GFT5"/>
<feature type="compositionally biased region" description="Acidic residues" evidence="1">
    <location>
        <begin position="33"/>
        <end position="51"/>
    </location>
</feature>
<proteinExistence type="predicted"/>
<keyword evidence="2" id="KW-0732">Signal</keyword>
<reference evidence="3 4" key="1">
    <citation type="submission" date="2007-06" db="EMBL/GenBank/DDBJ databases">
        <authorList>
            <person name="Shimkets L."/>
            <person name="Ferriera S."/>
            <person name="Johnson J."/>
            <person name="Kravitz S."/>
            <person name="Beeson K."/>
            <person name="Sutton G."/>
            <person name="Rogers Y.-H."/>
            <person name="Friedman R."/>
            <person name="Frazier M."/>
            <person name="Venter J.C."/>
        </authorList>
    </citation>
    <scope>NUCLEOTIDE SEQUENCE [LARGE SCALE GENOMIC DNA]</scope>
    <source>
        <strain evidence="3 4">SIR-1</strain>
    </source>
</reference>
<dbReference type="eggNOG" id="COG2755">
    <property type="taxonomic scope" value="Bacteria"/>
</dbReference>
<dbReference type="OrthoDB" id="5481505at2"/>
<gene>
    <name evidence="3" type="ORF">PPSIR1_41289</name>
</gene>
<organism evidence="3 4">
    <name type="scientific">Plesiocystis pacifica SIR-1</name>
    <dbReference type="NCBI Taxonomy" id="391625"/>
    <lineage>
        <taxon>Bacteria</taxon>
        <taxon>Pseudomonadati</taxon>
        <taxon>Myxococcota</taxon>
        <taxon>Polyangia</taxon>
        <taxon>Nannocystales</taxon>
        <taxon>Nannocystaceae</taxon>
        <taxon>Plesiocystis</taxon>
    </lineage>
</organism>
<dbReference type="Proteomes" id="UP000005801">
    <property type="component" value="Unassembled WGS sequence"/>
</dbReference>
<feature type="chain" id="PRO_5002697828" evidence="2">
    <location>
        <begin position="31"/>
        <end position="618"/>
    </location>
</feature>
<name>A6GFT5_9BACT</name>
<evidence type="ECO:0000313" key="3">
    <source>
        <dbReference type="EMBL" id="EDM75282.1"/>
    </source>
</evidence>
<feature type="signal peptide" evidence="2">
    <location>
        <begin position="1"/>
        <end position="30"/>
    </location>
</feature>
<dbReference type="RefSeq" id="WP_006975575.1">
    <property type="nucleotide sequence ID" value="NZ_ABCS01000097.1"/>
</dbReference>
<dbReference type="NCBIfam" id="NF041770">
    <property type="entry name" value="CFI_box_CTERM"/>
    <property type="match status" value="1"/>
</dbReference>
<protein>
    <submittedName>
        <fullName evidence="3">Peptidase S8 and S53, subtilisin, kexin, sedolisin</fullName>
    </submittedName>
</protein>
<evidence type="ECO:0000256" key="1">
    <source>
        <dbReference type="SAM" id="MobiDB-lite"/>
    </source>
</evidence>